<evidence type="ECO:0000313" key="2">
    <source>
        <dbReference type="Proteomes" id="UP000198850"/>
    </source>
</evidence>
<sequence length="78" mass="8917">MITIGYVEPGHEENFSGFYDEYVLLPFGKQSSISSLDDAKSFIKLENAKDKPLWPFNSRTIYIFEDEVVIGNVRPKKG</sequence>
<dbReference type="OrthoDB" id="9773047at2"/>
<reference evidence="1 2" key="1">
    <citation type="submission" date="2016-10" db="EMBL/GenBank/DDBJ databases">
        <authorList>
            <person name="de Groot N.N."/>
        </authorList>
    </citation>
    <scope>NUCLEOTIDE SEQUENCE [LARGE SCALE GENOMIC DNA]</scope>
    <source>
        <strain evidence="1 2">DSM 19033</strain>
    </source>
</reference>
<dbReference type="STRING" id="425514.SAMN05443550_114120"/>
<proteinExistence type="predicted"/>
<organism evidence="1 2">
    <name type="scientific">Pedobacter hartonius</name>
    <dbReference type="NCBI Taxonomy" id="425514"/>
    <lineage>
        <taxon>Bacteria</taxon>
        <taxon>Pseudomonadati</taxon>
        <taxon>Bacteroidota</taxon>
        <taxon>Sphingobacteriia</taxon>
        <taxon>Sphingobacteriales</taxon>
        <taxon>Sphingobacteriaceae</taxon>
        <taxon>Pedobacter</taxon>
    </lineage>
</organism>
<name>A0A1H4HBS4_9SPHI</name>
<dbReference type="Proteomes" id="UP000198850">
    <property type="component" value="Unassembled WGS sequence"/>
</dbReference>
<dbReference type="RefSeq" id="WP_090559739.1">
    <property type="nucleotide sequence ID" value="NZ_FNRA01000014.1"/>
</dbReference>
<keyword evidence="2" id="KW-1185">Reference proteome</keyword>
<accession>A0A1H4HBS4</accession>
<dbReference type="EMBL" id="FNRA01000014">
    <property type="protein sequence ID" value="SEB18528.1"/>
    <property type="molecule type" value="Genomic_DNA"/>
</dbReference>
<dbReference type="AlphaFoldDB" id="A0A1H4HBS4"/>
<protein>
    <submittedName>
        <fullName evidence="1">Uncharacterized protein</fullName>
    </submittedName>
</protein>
<evidence type="ECO:0000313" key="1">
    <source>
        <dbReference type="EMBL" id="SEB18528.1"/>
    </source>
</evidence>
<gene>
    <name evidence="1" type="ORF">SAMN05443550_114120</name>
</gene>